<gene>
    <name evidence="4" type="ORF">PPNSA23_43250</name>
</gene>
<dbReference type="SUPFAM" id="SSF53613">
    <property type="entry name" value="Ribokinase-like"/>
    <property type="match status" value="1"/>
</dbReference>
<proteinExistence type="predicted"/>
<dbReference type="InterPro" id="IPR029056">
    <property type="entry name" value="Ribokinase-like"/>
</dbReference>
<evidence type="ECO:0000313" key="5">
    <source>
        <dbReference type="Proteomes" id="UP001628091"/>
    </source>
</evidence>
<dbReference type="Pfam" id="PF00294">
    <property type="entry name" value="PfkB"/>
    <property type="match status" value="1"/>
</dbReference>
<accession>A0ABQ0H632</accession>
<protein>
    <submittedName>
        <fullName evidence="4">PfkB family carbohydrate kinase</fullName>
    </submittedName>
</protein>
<keyword evidence="5" id="KW-1185">Reference proteome</keyword>
<keyword evidence="2 4" id="KW-0418">Kinase</keyword>
<dbReference type="Gene3D" id="3.40.1190.20">
    <property type="match status" value="1"/>
</dbReference>
<evidence type="ECO:0000256" key="1">
    <source>
        <dbReference type="ARBA" id="ARBA00022679"/>
    </source>
</evidence>
<keyword evidence="1" id="KW-0808">Transferase</keyword>
<comment type="caution">
    <text evidence="4">The sequence shown here is derived from an EMBL/GenBank/DDBJ whole genome shotgun (WGS) entry which is preliminary data.</text>
</comment>
<name>A0ABQ0H632_9HYPH</name>
<dbReference type="PANTHER" id="PTHR10584:SF166">
    <property type="entry name" value="RIBOKINASE"/>
    <property type="match status" value="1"/>
</dbReference>
<dbReference type="Proteomes" id="UP001628091">
    <property type="component" value="Unassembled WGS sequence"/>
</dbReference>
<dbReference type="PANTHER" id="PTHR10584">
    <property type="entry name" value="SUGAR KINASE"/>
    <property type="match status" value="1"/>
</dbReference>
<sequence length="317" mass="33284">MSRMLPLAVVGNVNVDLIMGPATPWPAPGTEIIVDHDELRVGGAAGNSALVWSALGLEYQFAANTGSDQFGTWLREAFAPHSASWPVVPVGTTLSVGITHPNGERTFFTTRGHLPALDWPQVRDMLDWKALTGGTLLVCGSFLTDALTAQYEALFDHADAHGIRVALDTGWPLEGWTAANCGAARKWLSRSACLLLNEVEATALSGQPEPKEAASALRSLMPAGALVVVKRGPEGALGLGADGGQWLAAAPDVTVIDTIGAGDVFNAAFLAAHSLGKPLKTSLEYGVHIASTAISTLPRRYDAGPGLYLKEDADERA</sequence>
<organism evidence="4 5">
    <name type="scientific">Phyllobacterium phragmitis</name>
    <dbReference type="NCBI Taxonomy" id="2670329"/>
    <lineage>
        <taxon>Bacteria</taxon>
        <taxon>Pseudomonadati</taxon>
        <taxon>Pseudomonadota</taxon>
        <taxon>Alphaproteobacteria</taxon>
        <taxon>Hyphomicrobiales</taxon>
        <taxon>Phyllobacteriaceae</taxon>
        <taxon>Phyllobacterium</taxon>
    </lineage>
</organism>
<dbReference type="EMBL" id="BAAFZP010000002">
    <property type="protein sequence ID" value="GAB1584382.1"/>
    <property type="molecule type" value="Genomic_DNA"/>
</dbReference>
<reference evidence="4 5" key="1">
    <citation type="submission" date="2024-10" db="EMBL/GenBank/DDBJ databases">
        <title>Isolation, draft genome sequencing and identification of Phyllobacterium sp. NSA23, isolated from leaf soil.</title>
        <authorList>
            <person name="Akita H."/>
        </authorList>
    </citation>
    <scope>NUCLEOTIDE SEQUENCE [LARGE SCALE GENOMIC DNA]</scope>
    <source>
        <strain evidence="4 5">NSA23</strain>
    </source>
</reference>
<dbReference type="PROSITE" id="PS00584">
    <property type="entry name" value="PFKB_KINASES_2"/>
    <property type="match status" value="1"/>
</dbReference>
<dbReference type="InterPro" id="IPR011611">
    <property type="entry name" value="PfkB_dom"/>
</dbReference>
<evidence type="ECO:0000259" key="3">
    <source>
        <dbReference type="Pfam" id="PF00294"/>
    </source>
</evidence>
<dbReference type="InterPro" id="IPR002173">
    <property type="entry name" value="Carboh/pur_kinase_PfkB_CS"/>
</dbReference>
<dbReference type="GO" id="GO:0016301">
    <property type="term" value="F:kinase activity"/>
    <property type="evidence" value="ECO:0007669"/>
    <property type="project" value="UniProtKB-KW"/>
</dbReference>
<evidence type="ECO:0000256" key="2">
    <source>
        <dbReference type="ARBA" id="ARBA00022777"/>
    </source>
</evidence>
<evidence type="ECO:0000313" key="4">
    <source>
        <dbReference type="EMBL" id="GAB1584382.1"/>
    </source>
</evidence>
<feature type="domain" description="Carbohydrate kinase PfkB" evidence="3">
    <location>
        <begin position="7"/>
        <end position="295"/>
    </location>
</feature>